<name>A0ABV7PGI0_9BURK</name>
<feature type="compositionally biased region" description="Polar residues" evidence="1">
    <location>
        <begin position="699"/>
        <end position="715"/>
    </location>
</feature>
<comment type="caution">
    <text evidence="3">The sequence shown here is derived from an EMBL/GenBank/DDBJ whole genome shotgun (WGS) entry which is preliminary data.</text>
</comment>
<proteinExistence type="predicted"/>
<evidence type="ECO:0000256" key="2">
    <source>
        <dbReference type="SAM" id="SignalP"/>
    </source>
</evidence>
<feature type="chain" id="PRO_5047381218" description="Carbohydrate-binding family V/XII" evidence="2">
    <location>
        <begin position="26"/>
        <end position="842"/>
    </location>
</feature>
<dbReference type="EMBL" id="JBHRVV010000001">
    <property type="protein sequence ID" value="MFC3457770.1"/>
    <property type="molecule type" value="Genomic_DNA"/>
</dbReference>
<keyword evidence="2" id="KW-0732">Signal</keyword>
<sequence length="842" mass="89464">MKAKRLLACVLSAQLSVLAGLPAQAQAQAPAQDPGWPRELTVERARLVYYEPQVDAWKNFRELDFRLAFELTPADGKPAVGIAKIHARTDVDVDTRNAVIRNLDVVETRFPAAQPEEQKRLDALFRRFVASRGDIPIALDRLVALADKPQAAPKGVAVRNDPPAIFVAYQPAVLLQTDGKPVTARTAKGDVEFIVNANWPVLRPPGDGSYYLFDDVLWLSAARLEGPWQPAGQLPGALTQALDDPQWADLKKVSSKAPAKPKVVPAVFFSSVPAEVIVFDGKPTYAPIPDTELVYAKNTDADLFVHTRTNTYYFLAAGRWFRAASLDGPWRFASADLPPDFARIPLDSPASRVLVSVPGSEAAKDAVLLAQVPTRVTLDPKQAAALVDVRYDGPPEFKPIEGTTLSYAANSPDRVIKVNNQYYLCENGAWFYSSAPTGPWTTAPSVPSEIYTIPPSSPVYNVTYVTQTTSPSGYVDASYTAGYFGTFVLGLAAGAIIADGSGYWYPPYYHYPAYGYPVYRPYAATYGVGSFYNPYTGAYGASRGVYGPYGGITGSASYNPYTGTYARAGSAYGPYGSRASAAAYNPYTGASARAGAVSGPGGSAAWAGARNPATGAAAATRQASSVYGSWGSSVVQRGGTTTATRHASTASGRVGAARSSTGAAAVAGQGARGSGGVARTASGDLYAGRDGNVYRRSEGSWQRYENGSWSNTAAQPRTEARTQSREAAGRDPVEWASAGRDAAARDSVGRDSVGRDSVGRSSAGRESFGDRGGAQSRSFERSGNQGASLQQNLNREWQGRERGAAQTQRYSNFRSSGFSSRSSGGFRGGGMRGGGFRGGRGR</sequence>
<feature type="compositionally biased region" description="Polar residues" evidence="1">
    <location>
        <begin position="775"/>
        <end position="795"/>
    </location>
</feature>
<evidence type="ECO:0008006" key="5">
    <source>
        <dbReference type="Google" id="ProtNLM"/>
    </source>
</evidence>
<accession>A0ABV7PGI0</accession>
<organism evidence="3 4">
    <name type="scientific">Massilia haematophila</name>
    <dbReference type="NCBI Taxonomy" id="457923"/>
    <lineage>
        <taxon>Bacteria</taxon>
        <taxon>Pseudomonadati</taxon>
        <taxon>Pseudomonadota</taxon>
        <taxon>Betaproteobacteria</taxon>
        <taxon>Burkholderiales</taxon>
        <taxon>Oxalobacteraceae</taxon>
        <taxon>Telluria group</taxon>
        <taxon>Massilia</taxon>
    </lineage>
</organism>
<dbReference type="RefSeq" id="WP_379734123.1">
    <property type="nucleotide sequence ID" value="NZ_JBHRVV010000001.1"/>
</dbReference>
<feature type="signal peptide" evidence="2">
    <location>
        <begin position="1"/>
        <end position="25"/>
    </location>
</feature>
<protein>
    <recommendedName>
        <fullName evidence="5">Carbohydrate-binding family V/XII</fullName>
    </recommendedName>
</protein>
<feature type="compositionally biased region" description="Basic and acidic residues" evidence="1">
    <location>
        <begin position="718"/>
        <end position="733"/>
    </location>
</feature>
<feature type="region of interest" description="Disordered" evidence="1">
    <location>
        <begin position="636"/>
        <end position="842"/>
    </location>
</feature>
<evidence type="ECO:0000256" key="1">
    <source>
        <dbReference type="SAM" id="MobiDB-lite"/>
    </source>
</evidence>
<feature type="compositionally biased region" description="Basic and acidic residues" evidence="1">
    <location>
        <begin position="742"/>
        <end position="758"/>
    </location>
</feature>
<reference evidence="4" key="1">
    <citation type="journal article" date="2019" name="Int. J. Syst. Evol. Microbiol.">
        <title>The Global Catalogue of Microorganisms (GCM) 10K type strain sequencing project: providing services to taxonomists for standard genome sequencing and annotation.</title>
        <authorList>
            <consortium name="The Broad Institute Genomics Platform"/>
            <consortium name="The Broad Institute Genome Sequencing Center for Infectious Disease"/>
            <person name="Wu L."/>
            <person name="Ma J."/>
        </authorList>
    </citation>
    <scope>NUCLEOTIDE SEQUENCE [LARGE SCALE GENOMIC DNA]</scope>
    <source>
        <strain evidence="4">CCM 7480</strain>
    </source>
</reference>
<dbReference type="Proteomes" id="UP001595665">
    <property type="component" value="Unassembled WGS sequence"/>
</dbReference>
<feature type="compositionally biased region" description="Low complexity" evidence="1">
    <location>
        <begin position="813"/>
        <end position="824"/>
    </location>
</feature>
<feature type="compositionally biased region" description="Gly residues" evidence="1">
    <location>
        <begin position="825"/>
        <end position="842"/>
    </location>
</feature>
<gene>
    <name evidence="3" type="ORF">ACFOPH_05870</name>
</gene>
<keyword evidence="4" id="KW-1185">Reference proteome</keyword>
<evidence type="ECO:0000313" key="3">
    <source>
        <dbReference type="EMBL" id="MFC3457770.1"/>
    </source>
</evidence>
<evidence type="ECO:0000313" key="4">
    <source>
        <dbReference type="Proteomes" id="UP001595665"/>
    </source>
</evidence>
<feature type="compositionally biased region" description="Low complexity" evidence="1">
    <location>
        <begin position="636"/>
        <end position="669"/>
    </location>
</feature>